<dbReference type="Gene3D" id="2.40.50.140">
    <property type="entry name" value="Nucleic acid-binding proteins"/>
    <property type="match status" value="1"/>
</dbReference>
<protein>
    <recommendedName>
        <fullName evidence="2 3">Single-stranded DNA-binding protein</fullName>
    </recommendedName>
</protein>
<dbReference type="NCBIfam" id="TIGR00621">
    <property type="entry name" value="ssb"/>
    <property type="match status" value="1"/>
</dbReference>
<dbReference type="InterPro" id="IPR000424">
    <property type="entry name" value="Primosome_PriB/ssb"/>
</dbReference>
<evidence type="ECO:0000256" key="1">
    <source>
        <dbReference type="ARBA" id="ARBA00023125"/>
    </source>
</evidence>
<dbReference type="OrthoDB" id="9809878at2"/>
<dbReference type="InterPro" id="IPR011344">
    <property type="entry name" value="ssDNA-bd"/>
</dbReference>
<dbReference type="GO" id="GO:0003697">
    <property type="term" value="F:single-stranded DNA binding"/>
    <property type="evidence" value="ECO:0007669"/>
    <property type="project" value="InterPro"/>
</dbReference>
<keyword evidence="5" id="KW-1185">Reference proteome</keyword>
<evidence type="ECO:0000313" key="5">
    <source>
        <dbReference type="Proteomes" id="UP000028007"/>
    </source>
</evidence>
<evidence type="ECO:0000256" key="2">
    <source>
        <dbReference type="PIRNR" id="PIRNR002070"/>
    </source>
</evidence>
<dbReference type="PIRSF" id="PIRSF002070">
    <property type="entry name" value="SSB"/>
    <property type="match status" value="1"/>
</dbReference>
<keyword evidence="1 2" id="KW-0238">DNA-binding</keyword>
<dbReference type="EMBL" id="JNFF01000120">
    <property type="protein sequence ID" value="KEQ28036.1"/>
    <property type="molecule type" value="Genomic_DNA"/>
</dbReference>
<dbReference type="Pfam" id="PF00436">
    <property type="entry name" value="SSB"/>
    <property type="match status" value="1"/>
</dbReference>
<evidence type="ECO:0000256" key="3">
    <source>
        <dbReference type="RuleBase" id="RU000524"/>
    </source>
</evidence>
<dbReference type="RefSeq" id="WP_037445250.1">
    <property type="nucleotide sequence ID" value="NZ_JNFF01000120.1"/>
</dbReference>
<gene>
    <name evidence="4" type="ORF">N180_19325</name>
</gene>
<dbReference type="InterPro" id="IPR012340">
    <property type="entry name" value="NA-bd_OB-fold"/>
</dbReference>
<sequence>MNQNQNSVCLTGFAGADPVIVYFAEDKKMARVNLGVHEFFRNSLGEMIEHTLWFSLIFWNGKVELVEQVVRKGAHLYIEGRLSAQHYIDKHGVKRYSTEIVVHKMELKPHS</sequence>
<dbReference type="PANTHER" id="PTHR10302:SF0">
    <property type="entry name" value="SINGLE-STRANDED DNA-BINDING PROTEIN, MITOCHONDRIAL"/>
    <property type="match status" value="1"/>
</dbReference>
<evidence type="ECO:0000313" key="4">
    <source>
        <dbReference type="EMBL" id="KEQ28036.1"/>
    </source>
</evidence>
<comment type="caution">
    <text evidence="4">The sequence shown here is derived from an EMBL/GenBank/DDBJ whole genome shotgun (WGS) entry which is preliminary data.</text>
</comment>
<dbReference type="SUPFAM" id="SSF50249">
    <property type="entry name" value="Nucleic acid-binding proteins"/>
    <property type="match status" value="1"/>
</dbReference>
<organism evidence="4 5">
    <name type="scientific">Pedobacter antarcticus 4BY</name>
    <dbReference type="NCBI Taxonomy" id="1358423"/>
    <lineage>
        <taxon>Bacteria</taxon>
        <taxon>Pseudomonadati</taxon>
        <taxon>Bacteroidota</taxon>
        <taxon>Sphingobacteriia</taxon>
        <taxon>Sphingobacteriales</taxon>
        <taxon>Sphingobacteriaceae</taxon>
        <taxon>Pedobacter</taxon>
    </lineage>
</organism>
<dbReference type="AlphaFoldDB" id="A0A081PBG3"/>
<name>A0A081PBG3_9SPHI</name>
<reference evidence="4 5" key="1">
    <citation type="journal article" date="1992" name="Int. J. Syst. Bacteriol.">
        <title>Sphingobacterium antarcticus sp. nov. a Psychrotrophic Bacterium from the Soils of Schirmacher Oasis, Antarctica.</title>
        <authorList>
            <person name="Shivaji S."/>
            <person name="Ray M.K."/>
            <person name="Rao N.S."/>
            <person name="Saiserr L."/>
            <person name="Jagannadham M.V."/>
            <person name="Kumar G.S."/>
            <person name="Reddy G."/>
            <person name="Bhargava P.M."/>
        </authorList>
    </citation>
    <scope>NUCLEOTIDE SEQUENCE [LARGE SCALE GENOMIC DNA]</scope>
    <source>
        <strain evidence="4 5">4BY</strain>
    </source>
</reference>
<dbReference type="GO" id="GO:0006260">
    <property type="term" value="P:DNA replication"/>
    <property type="evidence" value="ECO:0007669"/>
    <property type="project" value="InterPro"/>
</dbReference>
<dbReference type="eggNOG" id="COG0629">
    <property type="taxonomic scope" value="Bacteria"/>
</dbReference>
<proteinExistence type="predicted"/>
<accession>A0A081PBG3</accession>
<dbReference type="GO" id="GO:0009295">
    <property type="term" value="C:nucleoid"/>
    <property type="evidence" value="ECO:0007669"/>
    <property type="project" value="TreeGrafter"/>
</dbReference>
<dbReference type="PANTHER" id="PTHR10302">
    <property type="entry name" value="SINGLE-STRANDED DNA-BINDING PROTEIN"/>
    <property type="match status" value="1"/>
</dbReference>
<dbReference type="Proteomes" id="UP000028007">
    <property type="component" value="Unassembled WGS sequence"/>
</dbReference>
<dbReference type="PROSITE" id="PS50935">
    <property type="entry name" value="SSB"/>
    <property type="match status" value="1"/>
</dbReference>
<dbReference type="CDD" id="cd04496">
    <property type="entry name" value="SSB_OBF"/>
    <property type="match status" value="1"/>
</dbReference>